<feature type="transmembrane region" description="Helical" evidence="6">
    <location>
        <begin position="213"/>
        <end position="232"/>
    </location>
</feature>
<evidence type="ECO:0000259" key="8">
    <source>
        <dbReference type="PROSITE" id="PS51012"/>
    </source>
</evidence>
<dbReference type="EMBL" id="JACBZD010000001">
    <property type="protein sequence ID" value="NYI05823.1"/>
    <property type="molecule type" value="Genomic_DNA"/>
</dbReference>
<feature type="transmembrane region" description="Helical" evidence="6">
    <location>
        <begin position="144"/>
        <end position="168"/>
    </location>
</feature>
<dbReference type="InterPro" id="IPR047817">
    <property type="entry name" value="ABC2_TM_bact-type"/>
</dbReference>
<reference evidence="9 10" key="1">
    <citation type="submission" date="2020-07" db="EMBL/GenBank/DDBJ databases">
        <title>Sequencing the genomes of 1000 actinobacteria strains.</title>
        <authorList>
            <person name="Klenk H.-P."/>
        </authorList>
    </citation>
    <scope>NUCLEOTIDE SEQUENCE [LARGE SCALE GENOMIC DNA]</scope>
    <source>
        <strain evidence="9 10">DSM 42178</strain>
    </source>
</reference>
<dbReference type="PIRSF" id="PIRSF006648">
    <property type="entry name" value="DrrB"/>
    <property type="match status" value="1"/>
</dbReference>
<name>A0A852ZTU4_9ACTN</name>
<feature type="domain" description="ABC transmembrane type-2" evidence="8">
    <location>
        <begin position="66"/>
        <end position="293"/>
    </location>
</feature>
<keyword evidence="3 6" id="KW-1133">Transmembrane helix</keyword>
<dbReference type="InterPro" id="IPR051784">
    <property type="entry name" value="Nod_factor_ABC_transporter"/>
</dbReference>
<evidence type="ECO:0000256" key="2">
    <source>
        <dbReference type="ARBA" id="ARBA00022692"/>
    </source>
</evidence>
<comment type="caution">
    <text evidence="9">The sequence shown here is derived from an EMBL/GenBank/DDBJ whole genome shotgun (WGS) entry which is preliminary data.</text>
</comment>
<dbReference type="InterPro" id="IPR000412">
    <property type="entry name" value="ABC_2_transport"/>
</dbReference>
<keyword evidence="10" id="KW-1185">Reference proteome</keyword>
<evidence type="ECO:0000256" key="3">
    <source>
        <dbReference type="ARBA" id="ARBA00022989"/>
    </source>
</evidence>
<accession>A0A852ZTU4</accession>
<evidence type="ECO:0000256" key="7">
    <source>
        <dbReference type="SAM" id="MobiDB-lite"/>
    </source>
</evidence>
<dbReference type="GO" id="GO:0140359">
    <property type="term" value="F:ABC-type transporter activity"/>
    <property type="evidence" value="ECO:0007669"/>
    <property type="project" value="InterPro"/>
</dbReference>
<keyword evidence="6" id="KW-1003">Cell membrane</keyword>
<evidence type="ECO:0000256" key="6">
    <source>
        <dbReference type="RuleBase" id="RU361157"/>
    </source>
</evidence>
<protein>
    <recommendedName>
        <fullName evidence="6">Transport permease protein</fullName>
    </recommendedName>
</protein>
<dbReference type="PANTHER" id="PTHR43229">
    <property type="entry name" value="NODULATION PROTEIN J"/>
    <property type="match status" value="1"/>
</dbReference>
<feature type="transmembrane region" description="Helical" evidence="6">
    <location>
        <begin position="180"/>
        <end position="201"/>
    </location>
</feature>
<keyword evidence="5" id="KW-0046">Antibiotic resistance</keyword>
<feature type="transmembrane region" description="Helical" evidence="6">
    <location>
        <begin position="97"/>
        <end position="123"/>
    </location>
</feature>
<feature type="transmembrane region" description="Helical" evidence="6">
    <location>
        <begin position="68"/>
        <end position="91"/>
    </location>
</feature>
<dbReference type="InterPro" id="IPR013525">
    <property type="entry name" value="ABC2_TM"/>
</dbReference>
<evidence type="ECO:0000256" key="4">
    <source>
        <dbReference type="ARBA" id="ARBA00023136"/>
    </source>
</evidence>
<proteinExistence type="inferred from homology"/>
<comment type="subcellular location">
    <subcellularLocation>
        <location evidence="6">Cell membrane</location>
        <topology evidence="6">Multi-pass membrane protein</topology>
    </subcellularLocation>
    <subcellularLocation>
        <location evidence="1">Membrane</location>
        <topology evidence="1">Multi-pass membrane protein</topology>
    </subcellularLocation>
</comment>
<gene>
    <name evidence="9" type="ORF">FHU37_002766</name>
</gene>
<evidence type="ECO:0000256" key="1">
    <source>
        <dbReference type="ARBA" id="ARBA00004141"/>
    </source>
</evidence>
<evidence type="ECO:0000313" key="10">
    <source>
        <dbReference type="Proteomes" id="UP000567795"/>
    </source>
</evidence>
<organism evidence="9 10">
    <name type="scientific">Allostreptomyces psammosilenae</name>
    <dbReference type="NCBI Taxonomy" id="1892865"/>
    <lineage>
        <taxon>Bacteria</taxon>
        <taxon>Bacillati</taxon>
        <taxon>Actinomycetota</taxon>
        <taxon>Actinomycetes</taxon>
        <taxon>Kitasatosporales</taxon>
        <taxon>Streptomycetaceae</taxon>
        <taxon>Allostreptomyces</taxon>
    </lineage>
</organism>
<feature type="compositionally biased region" description="Gly residues" evidence="7">
    <location>
        <begin position="21"/>
        <end position="33"/>
    </location>
</feature>
<keyword evidence="4 6" id="KW-0472">Membrane</keyword>
<evidence type="ECO:0000313" key="9">
    <source>
        <dbReference type="EMBL" id="NYI05823.1"/>
    </source>
</evidence>
<sequence>MSATLSTQTNAVETAEQSGAHGSGAGRPAAGGGRSDDSGRIGLRGNVRHTLALARRNVLLIRADPEQLFDAVAMPIIFTAMFVYVFGGAIAGDREDYLQYLVPGLMAQTGIMVSMSVGSAINADIKLGVMDRFRSMPIARSSVLVARVFTDLGRMLVSQLILIGFAMVLGLRIQTSPLDLLVALALICLFGTALSWIFLLMGLTLNSPQAVQGIGMLVLMPLQFGSSIFAPVETMPGWLQAFADVNPMSLVADACRVLVNGGEVAGPLTWSLVWIVGITVVAAPLAVRRFQRAV</sequence>
<dbReference type="PROSITE" id="PS51012">
    <property type="entry name" value="ABC_TM2"/>
    <property type="match status" value="1"/>
</dbReference>
<dbReference type="AlphaFoldDB" id="A0A852ZTU4"/>
<feature type="transmembrane region" description="Helical" evidence="6">
    <location>
        <begin position="268"/>
        <end position="287"/>
    </location>
</feature>
<dbReference type="GO" id="GO:0043190">
    <property type="term" value="C:ATP-binding cassette (ABC) transporter complex"/>
    <property type="evidence" value="ECO:0007669"/>
    <property type="project" value="InterPro"/>
</dbReference>
<feature type="region of interest" description="Disordered" evidence="7">
    <location>
        <begin position="1"/>
        <end position="41"/>
    </location>
</feature>
<dbReference type="PANTHER" id="PTHR43229:SF2">
    <property type="entry name" value="NODULATION PROTEIN J"/>
    <property type="match status" value="1"/>
</dbReference>
<dbReference type="Proteomes" id="UP000567795">
    <property type="component" value="Unassembled WGS sequence"/>
</dbReference>
<dbReference type="GO" id="GO:0046677">
    <property type="term" value="P:response to antibiotic"/>
    <property type="evidence" value="ECO:0007669"/>
    <property type="project" value="UniProtKB-KW"/>
</dbReference>
<dbReference type="Pfam" id="PF01061">
    <property type="entry name" value="ABC2_membrane"/>
    <property type="match status" value="1"/>
</dbReference>
<evidence type="ECO:0000256" key="5">
    <source>
        <dbReference type="ARBA" id="ARBA00023251"/>
    </source>
</evidence>
<comment type="similarity">
    <text evidence="6">Belongs to the ABC-2 integral membrane protein family.</text>
</comment>
<feature type="compositionally biased region" description="Polar residues" evidence="7">
    <location>
        <begin position="1"/>
        <end position="17"/>
    </location>
</feature>
<keyword evidence="6" id="KW-0813">Transport</keyword>
<keyword evidence="2 6" id="KW-0812">Transmembrane</keyword>